<proteinExistence type="predicted"/>
<sequence>MSLGAMMGSNSRSGQSRKNEVLLEAKGHIICLHNKKQNACTLVASILIYAGVTSSFITDHEFAHFSNASSIATGGLFKARQRGDTHTMLPERSKADAKEDFFI</sequence>
<reference evidence="1" key="1">
    <citation type="submission" date="2020-07" db="EMBL/GenBank/DDBJ databases">
        <title>Multicomponent nature underlies the extraordinary mechanical properties of spider dragline silk.</title>
        <authorList>
            <person name="Kono N."/>
            <person name="Nakamura H."/>
            <person name="Mori M."/>
            <person name="Yoshida Y."/>
            <person name="Ohtoshi R."/>
            <person name="Malay A.D."/>
            <person name="Moran D.A.P."/>
            <person name="Tomita M."/>
            <person name="Numata K."/>
            <person name="Arakawa K."/>
        </authorList>
    </citation>
    <scope>NUCLEOTIDE SEQUENCE</scope>
</reference>
<accession>A0A8X6FDG9</accession>
<protein>
    <submittedName>
        <fullName evidence="1">Uncharacterized protein</fullName>
    </submittedName>
</protein>
<name>A0A8X6FDG9_TRICU</name>
<dbReference type="Proteomes" id="UP000887116">
    <property type="component" value="Unassembled WGS sequence"/>
</dbReference>
<comment type="caution">
    <text evidence="1">The sequence shown here is derived from an EMBL/GenBank/DDBJ whole genome shotgun (WGS) entry which is preliminary data.</text>
</comment>
<evidence type="ECO:0000313" key="2">
    <source>
        <dbReference type="Proteomes" id="UP000887116"/>
    </source>
</evidence>
<gene>
    <name evidence="1" type="ORF">TNCT_52551</name>
</gene>
<organism evidence="1 2">
    <name type="scientific">Trichonephila clavata</name>
    <name type="common">Joro spider</name>
    <name type="synonym">Nephila clavata</name>
    <dbReference type="NCBI Taxonomy" id="2740835"/>
    <lineage>
        <taxon>Eukaryota</taxon>
        <taxon>Metazoa</taxon>
        <taxon>Ecdysozoa</taxon>
        <taxon>Arthropoda</taxon>
        <taxon>Chelicerata</taxon>
        <taxon>Arachnida</taxon>
        <taxon>Araneae</taxon>
        <taxon>Araneomorphae</taxon>
        <taxon>Entelegynae</taxon>
        <taxon>Araneoidea</taxon>
        <taxon>Nephilidae</taxon>
        <taxon>Trichonephila</taxon>
    </lineage>
</organism>
<dbReference type="AlphaFoldDB" id="A0A8X6FDG9"/>
<keyword evidence="2" id="KW-1185">Reference proteome</keyword>
<dbReference type="EMBL" id="BMAO01001982">
    <property type="protein sequence ID" value="GFQ77288.1"/>
    <property type="molecule type" value="Genomic_DNA"/>
</dbReference>
<evidence type="ECO:0000313" key="1">
    <source>
        <dbReference type="EMBL" id="GFQ77288.1"/>
    </source>
</evidence>